<dbReference type="SUPFAM" id="SSF56300">
    <property type="entry name" value="Metallo-dependent phosphatases"/>
    <property type="match status" value="1"/>
</dbReference>
<dbReference type="PROSITE" id="PS00125">
    <property type="entry name" value="SER_THR_PHOSPHATASE"/>
    <property type="match status" value="1"/>
</dbReference>
<dbReference type="GO" id="GO:0033192">
    <property type="term" value="F:calmodulin-dependent protein phosphatase activity"/>
    <property type="evidence" value="ECO:0007669"/>
    <property type="project" value="InterPro"/>
</dbReference>
<evidence type="ECO:0000313" key="4">
    <source>
        <dbReference type="EnsemblProtists" id="PYU1_T012740"/>
    </source>
</evidence>
<dbReference type="InParanoid" id="K3X691"/>
<dbReference type="eggNOG" id="KOG0375">
    <property type="taxonomic scope" value="Eukaryota"/>
</dbReference>
<dbReference type="VEuPathDB" id="FungiDB:PYU1_G012714"/>
<reference evidence="5" key="2">
    <citation type="submission" date="2010-04" db="EMBL/GenBank/DDBJ databases">
        <authorList>
            <person name="Buell R."/>
            <person name="Hamilton J."/>
            <person name="Hostetler J."/>
        </authorList>
    </citation>
    <scope>NUCLEOTIDE SEQUENCE [LARGE SCALE GENOMIC DNA]</scope>
    <source>
        <strain evidence="5">DAOM:BR144</strain>
    </source>
</reference>
<dbReference type="PANTHER" id="PTHR45673">
    <property type="entry name" value="SERINE/THREONINE-PROTEIN PHOSPHATASE 2B CATALYTIC SUBUNIT 1-RELATED"/>
    <property type="match status" value="1"/>
</dbReference>
<dbReference type="EMBL" id="GL376588">
    <property type="status" value="NOT_ANNOTATED_CDS"/>
    <property type="molecule type" value="Genomic_DNA"/>
</dbReference>
<name>K3X691_GLOUD</name>
<dbReference type="STRING" id="431595.K3X691"/>
<evidence type="ECO:0000256" key="1">
    <source>
        <dbReference type="RuleBase" id="RU004273"/>
    </source>
</evidence>
<feature type="compositionally biased region" description="Polar residues" evidence="2">
    <location>
        <begin position="100"/>
        <end position="112"/>
    </location>
</feature>
<dbReference type="EC" id="3.1.3.16" evidence="1"/>
<dbReference type="HOGENOM" id="CLU_017609_0_0_1"/>
<feature type="region of interest" description="Disordered" evidence="2">
    <location>
        <begin position="481"/>
        <end position="511"/>
    </location>
</feature>
<reference evidence="5" key="1">
    <citation type="journal article" date="2010" name="Genome Biol.">
        <title>Genome sequence of the necrotrophic plant pathogen Pythium ultimum reveals original pathogenicity mechanisms and effector repertoire.</title>
        <authorList>
            <person name="Levesque C.A."/>
            <person name="Brouwer H."/>
            <person name="Cano L."/>
            <person name="Hamilton J.P."/>
            <person name="Holt C."/>
            <person name="Huitema E."/>
            <person name="Raffaele S."/>
            <person name="Robideau G.P."/>
            <person name="Thines M."/>
            <person name="Win J."/>
            <person name="Zerillo M.M."/>
            <person name="Beakes G.W."/>
            <person name="Boore J.L."/>
            <person name="Busam D."/>
            <person name="Dumas B."/>
            <person name="Ferriera S."/>
            <person name="Fuerstenberg S.I."/>
            <person name="Gachon C.M."/>
            <person name="Gaulin E."/>
            <person name="Govers F."/>
            <person name="Grenville-Briggs L."/>
            <person name="Horner N."/>
            <person name="Hostetler J."/>
            <person name="Jiang R.H."/>
            <person name="Johnson J."/>
            <person name="Krajaejun T."/>
            <person name="Lin H."/>
            <person name="Meijer H.J."/>
            <person name="Moore B."/>
            <person name="Morris P."/>
            <person name="Phuntmart V."/>
            <person name="Puiu D."/>
            <person name="Shetty J."/>
            <person name="Stajich J.E."/>
            <person name="Tripathy S."/>
            <person name="Wawra S."/>
            <person name="van West P."/>
            <person name="Whitty B.R."/>
            <person name="Coutinho P.M."/>
            <person name="Henrissat B."/>
            <person name="Martin F."/>
            <person name="Thomas P.D."/>
            <person name="Tyler B.M."/>
            <person name="De Vries R.P."/>
            <person name="Kamoun S."/>
            <person name="Yandell M."/>
            <person name="Tisserat N."/>
            <person name="Buell C.R."/>
        </authorList>
    </citation>
    <scope>NUCLEOTIDE SEQUENCE</scope>
    <source>
        <strain evidence="5">DAOM:BR144</strain>
    </source>
</reference>
<feature type="region of interest" description="Disordered" evidence="2">
    <location>
        <begin position="55"/>
        <end position="76"/>
    </location>
</feature>
<comment type="catalytic activity">
    <reaction evidence="1">
        <text>O-phospho-L-threonyl-[protein] + H2O = L-threonyl-[protein] + phosphate</text>
        <dbReference type="Rhea" id="RHEA:47004"/>
        <dbReference type="Rhea" id="RHEA-COMP:11060"/>
        <dbReference type="Rhea" id="RHEA-COMP:11605"/>
        <dbReference type="ChEBI" id="CHEBI:15377"/>
        <dbReference type="ChEBI" id="CHEBI:30013"/>
        <dbReference type="ChEBI" id="CHEBI:43474"/>
        <dbReference type="ChEBI" id="CHEBI:61977"/>
        <dbReference type="EC" id="3.1.3.16"/>
    </reaction>
</comment>
<dbReference type="SMART" id="SM00156">
    <property type="entry name" value="PP2Ac"/>
    <property type="match status" value="1"/>
</dbReference>
<evidence type="ECO:0000259" key="3">
    <source>
        <dbReference type="PROSITE" id="PS00125"/>
    </source>
</evidence>
<sequence length="608" mass="67264">MASKLNAFLAAVPANANGGAPSPVGGRGKAPPVLQTTALFPELSLTAAPFEKAVGKEAAQPATPQPQMQKRRYASRRGKSFENHFCTSASARNLAASPDEASNQAEEVQNAATDRPMTPLRAFDPKRHAVSAKKPVDAGVESEAGPLRRLSAQGSHHRRVSTDTTMFNRHLRQQADRDITMDVVRHFSHVPVLTLTRSSRVNPESDSDNNNDEGVDDDSGGLDDNVGIDPLNILPIFQRGGVVPTAYALEILKQATNLMSLEQNVIAIQAPYTLVGDLHGQFQDLLEIFEVHGTPSPENPFLFLGDYVDRGISSCEIVLLLLAFKVQFPSSVHLLRGNHECRSLSTFYGFRAECLQKYGTVVYNRTIKCFESMPLAAKLETSYGTFLAVHGGLSPEIMQLEDINENVDRFMEPEPTGALCDLLWADPAKDDDAADEEEHWEPNSVRGCSFTFNETACRAFLKRNELLAIIRAHELEEDGFREHFGRSGESQRKDKRSGATDDSGEASDDVTLPPVITVFSAPEYCNTNHNMGATLTVPWSKQTSSGSILEYRQHTRSAHREHEFALPSEDQAVNAFLKETLPFLPADFYELVKHCRQLRQLLQIHRWS</sequence>
<protein>
    <recommendedName>
        <fullName evidence="1">Serine/threonine-protein phosphatase</fullName>
        <ecNumber evidence="1">3.1.3.16</ecNumber>
    </recommendedName>
</protein>
<comment type="similarity">
    <text evidence="1">Belongs to the PPP phosphatase family.</text>
</comment>
<feature type="compositionally biased region" description="Acidic residues" evidence="2">
    <location>
        <begin position="205"/>
        <end position="221"/>
    </location>
</feature>
<keyword evidence="5" id="KW-1185">Reference proteome</keyword>
<feature type="region of interest" description="Disordered" evidence="2">
    <location>
        <begin position="93"/>
        <end position="112"/>
    </location>
</feature>
<evidence type="ECO:0000256" key="2">
    <source>
        <dbReference type="SAM" id="MobiDB-lite"/>
    </source>
</evidence>
<keyword evidence="1" id="KW-0378">Hydrolase</keyword>
<feature type="region of interest" description="Disordered" evidence="2">
    <location>
        <begin position="198"/>
        <end position="222"/>
    </location>
</feature>
<dbReference type="Pfam" id="PF00149">
    <property type="entry name" value="Metallophos"/>
    <property type="match status" value="1"/>
</dbReference>
<feature type="domain" description="Serine/threonine specific protein phosphatases" evidence="3">
    <location>
        <begin position="335"/>
        <end position="340"/>
    </location>
</feature>
<reference evidence="4" key="3">
    <citation type="submission" date="2015-02" db="UniProtKB">
        <authorList>
            <consortium name="EnsemblProtists"/>
        </authorList>
    </citation>
    <scope>IDENTIFICATION</scope>
    <source>
        <strain evidence="4">DAOM BR144</strain>
    </source>
</reference>
<feature type="compositionally biased region" description="Basic and acidic residues" evidence="2">
    <location>
        <begin position="481"/>
        <end position="499"/>
    </location>
</feature>
<accession>K3X691</accession>
<feature type="compositionally biased region" description="Low complexity" evidence="2">
    <location>
        <begin position="58"/>
        <end position="67"/>
    </location>
</feature>
<dbReference type="InterPro" id="IPR004843">
    <property type="entry name" value="Calcineurin-like_PHP"/>
</dbReference>
<dbReference type="InterPro" id="IPR006186">
    <property type="entry name" value="Ser/Thr-sp_prot-phosphatase"/>
</dbReference>
<dbReference type="Gene3D" id="3.60.21.10">
    <property type="match status" value="1"/>
</dbReference>
<dbReference type="GO" id="GO:0097720">
    <property type="term" value="P:calcineurin-mediated signaling"/>
    <property type="evidence" value="ECO:0007669"/>
    <property type="project" value="InterPro"/>
</dbReference>
<organism evidence="4 5">
    <name type="scientific">Globisporangium ultimum (strain ATCC 200006 / CBS 805.95 / DAOM BR144)</name>
    <name type="common">Pythium ultimum</name>
    <dbReference type="NCBI Taxonomy" id="431595"/>
    <lineage>
        <taxon>Eukaryota</taxon>
        <taxon>Sar</taxon>
        <taxon>Stramenopiles</taxon>
        <taxon>Oomycota</taxon>
        <taxon>Peronosporomycetes</taxon>
        <taxon>Pythiales</taxon>
        <taxon>Pythiaceae</taxon>
        <taxon>Globisporangium</taxon>
    </lineage>
</organism>
<dbReference type="Proteomes" id="UP000019132">
    <property type="component" value="Unassembled WGS sequence"/>
</dbReference>
<dbReference type="AlphaFoldDB" id="K3X691"/>
<dbReference type="EnsemblProtists" id="PYU1_T012740">
    <property type="protein sequence ID" value="PYU1_T012740"/>
    <property type="gene ID" value="PYU1_G012714"/>
</dbReference>
<evidence type="ECO:0000313" key="5">
    <source>
        <dbReference type="Proteomes" id="UP000019132"/>
    </source>
</evidence>
<dbReference type="PRINTS" id="PR00114">
    <property type="entry name" value="STPHPHTASE"/>
</dbReference>
<proteinExistence type="inferred from homology"/>
<dbReference type="InterPro" id="IPR043360">
    <property type="entry name" value="PP2B"/>
</dbReference>
<dbReference type="InterPro" id="IPR029052">
    <property type="entry name" value="Metallo-depent_PP-like"/>
</dbReference>